<evidence type="ECO:0008006" key="5">
    <source>
        <dbReference type="Google" id="ProtNLM"/>
    </source>
</evidence>
<feature type="transmembrane region" description="Helical" evidence="2">
    <location>
        <begin position="53"/>
        <end position="73"/>
    </location>
</feature>
<evidence type="ECO:0000313" key="4">
    <source>
        <dbReference type="Proteomes" id="UP000054988"/>
    </source>
</evidence>
<dbReference type="AlphaFoldDB" id="A0A0W0F038"/>
<reference evidence="3 4" key="1">
    <citation type="submission" date="2015-12" db="EMBL/GenBank/DDBJ databases">
        <title>Draft genome sequence of Moniliophthora roreri, the causal agent of frosty pod rot of cacao.</title>
        <authorList>
            <person name="Aime M.C."/>
            <person name="Diaz-Valderrama J.R."/>
            <person name="Kijpornyongpan T."/>
            <person name="Phillips-Mora W."/>
        </authorList>
    </citation>
    <scope>NUCLEOTIDE SEQUENCE [LARGE SCALE GENOMIC DNA]</scope>
    <source>
        <strain evidence="3 4">MCA 2952</strain>
    </source>
</reference>
<protein>
    <recommendedName>
        <fullName evidence="5">Proteophosphoglycan 5</fullName>
    </recommendedName>
</protein>
<dbReference type="Proteomes" id="UP000054988">
    <property type="component" value="Unassembled WGS sequence"/>
</dbReference>
<evidence type="ECO:0000256" key="1">
    <source>
        <dbReference type="SAM" id="MobiDB-lite"/>
    </source>
</evidence>
<dbReference type="eggNOG" id="ENOG502S3QF">
    <property type="taxonomic scope" value="Eukaryota"/>
</dbReference>
<feature type="region of interest" description="Disordered" evidence="1">
    <location>
        <begin position="14"/>
        <end position="34"/>
    </location>
</feature>
<dbReference type="EMBL" id="LATX01002419">
    <property type="protein sequence ID" value="KTB29663.1"/>
    <property type="molecule type" value="Genomic_DNA"/>
</dbReference>
<accession>A0A0W0F038</accession>
<evidence type="ECO:0000256" key="2">
    <source>
        <dbReference type="SAM" id="Phobius"/>
    </source>
</evidence>
<sequence>MSLPTSQSGELRARYPIPTPVKQDQNQEFPSSPKPHLRIPVGVATLTRTRIKVSLSIIFSLAILAFLFFLWSFHGRTPISSKLGVNAALGQVSLDSLAFIEQLSQQPNQIPIPVIDRSILDRLDPPKPHSGRKAKSSWPPIITRIPESSSLSFSTWATSSDTMARYLIPIRIAEQESKARIHLSQLYILAQALNRTLVLPNVGKSRVGICNKWDFGVYYDLDSAEGFGVKISEVAFKRKGTQMVYLKNKLKRKQMEVELAWEEYKGLMVAMDGTQKPNLPGCLASKVDTGLPTMTPVIIYPKDTSDGAQPIGDALVEVLQRQEADVLLLDHDLRFPIFPSSTLAPIVNYSPLLVQLAEQLAGDGYIMVHWRMESVPPANLPGCADTLVDLLDSLLHESDTRRRVWFASDYSYTTANLLDCQVQETEEQGQGKGHQLKSNTFKRIFSEHDQAIQILKEAFCPGGVLDGWNLTDLTTEMRWIDPANFAVELSQDVLRDPGVLGILDKVVGMRAEVFVSGKKGCARKSSFTKQIVDARSTSPSRDRSVVEYFG</sequence>
<evidence type="ECO:0000313" key="3">
    <source>
        <dbReference type="EMBL" id="KTB29663.1"/>
    </source>
</evidence>
<comment type="caution">
    <text evidence="3">The sequence shown here is derived from an EMBL/GenBank/DDBJ whole genome shotgun (WGS) entry which is preliminary data.</text>
</comment>
<organism evidence="3 4">
    <name type="scientific">Moniliophthora roreri</name>
    <name type="common">Frosty pod rot fungus</name>
    <name type="synonym">Monilia roreri</name>
    <dbReference type="NCBI Taxonomy" id="221103"/>
    <lineage>
        <taxon>Eukaryota</taxon>
        <taxon>Fungi</taxon>
        <taxon>Dikarya</taxon>
        <taxon>Basidiomycota</taxon>
        <taxon>Agaricomycotina</taxon>
        <taxon>Agaricomycetes</taxon>
        <taxon>Agaricomycetidae</taxon>
        <taxon>Agaricales</taxon>
        <taxon>Marasmiineae</taxon>
        <taxon>Marasmiaceae</taxon>
        <taxon>Moniliophthora</taxon>
    </lineage>
</organism>
<keyword evidence="2" id="KW-0472">Membrane</keyword>
<keyword evidence="2" id="KW-0812">Transmembrane</keyword>
<gene>
    <name evidence="3" type="ORF">WG66_17755</name>
</gene>
<dbReference type="Gene3D" id="3.40.50.11350">
    <property type="match status" value="1"/>
</dbReference>
<name>A0A0W0F038_MONRR</name>
<proteinExistence type="predicted"/>
<keyword evidence="2" id="KW-1133">Transmembrane helix</keyword>